<dbReference type="OrthoDB" id="6132759at2759"/>
<dbReference type="VEuPathDB" id="FungiDB:DIURU_002303"/>
<feature type="transmembrane region" description="Helical" evidence="8">
    <location>
        <begin position="194"/>
        <end position="215"/>
    </location>
</feature>
<comment type="similarity">
    <text evidence="2 6">Belongs to the sodium:solute symporter (SSF) (TC 2.A.21) family.</text>
</comment>
<feature type="transmembrane region" description="Helical" evidence="8">
    <location>
        <begin position="92"/>
        <end position="112"/>
    </location>
</feature>
<evidence type="ECO:0000313" key="10">
    <source>
        <dbReference type="Proteomes" id="UP000449547"/>
    </source>
</evidence>
<dbReference type="InterPro" id="IPR038377">
    <property type="entry name" value="Na/Glc_symporter_sf"/>
</dbReference>
<dbReference type="GO" id="GO:0015204">
    <property type="term" value="F:urea transmembrane transporter activity"/>
    <property type="evidence" value="ECO:0007669"/>
    <property type="project" value="InterPro"/>
</dbReference>
<keyword evidence="10" id="KW-1185">Reference proteome</keyword>
<keyword evidence="5 8" id="KW-0472">Membrane</keyword>
<feature type="transmembrane region" description="Helical" evidence="8">
    <location>
        <begin position="360"/>
        <end position="386"/>
    </location>
</feature>
<dbReference type="Gene3D" id="1.20.1730.10">
    <property type="entry name" value="Sodium/glucose cotransporter"/>
    <property type="match status" value="1"/>
</dbReference>
<name>A0A642UR66_DIURU</name>
<feature type="transmembrane region" description="Helical" evidence="8">
    <location>
        <begin position="290"/>
        <end position="318"/>
    </location>
</feature>
<feature type="transmembrane region" description="Helical" evidence="8">
    <location>
        <begin position="575"/>
        <end position="595"/>
    </location>
</feature>
<feature type="transmembrane region" description="Helical" evidence="8">
    <location>
        <begin position="133"/>
        <end position="164"/>
    </location>
</feature>
<feature type="region of interest" description="Disordered" evidence="7">
    <location>
        <begin position="659"/>
        <end position="691"/>
    </location>
</feature>
<evidence type="ECO:0008006" key="11">
    <source>
        <dbReference type="Google" id="ProtNLM"/>
    </source>
</evidence>
<evidence type="ECO:0000256" key="7">
    <source>
        <dbReference type="SAM" id="MobiDB-lite"/>
    </source>
</evidence>
<dbReference type="Pfam" id="PF00474">
    <property type="entry name" value="SSF"/>
    <property type="match status" value="1"/>
</dbReference>
<comment type="caution">
    <text evidence="9">The sequence shown here is derived from an EMBL/GenBank/DDBJ whole genome shotgun (WGS) entry which is preliminary data.</text>
</comment>
<evidence type="ECO:0000256" key="2">
    <source>
        <dbReference type="ARBA" id="ARBA00006434"/>
    </source>
</evidence>
<reference evidence="9 10" key="1">
    <citation type="submission" date="2019-07" db="EMBL/GenBank/DDBJ databases">
        <title>Genome assembly of two rare yeast pathogens: Diutina rugosa and Trichomonascus ciferrii.</title>
        <authorList>
            <person name="Mixao V."/>
            <person name="Saus E."/>
            <person name="Hansen A."/>
            <person name="Lass-Flor C."/>
            <person name="Gabaldon T."/>
        </authorList>
    </citation>
    <scope>NUCLEOTIDE SEQUENCE [LARGE SCALE GENOMIC DNA]</scope>
    <source>
        <strain evidence="9 10">CBS 613</strain>
    </source>
</reference>
<sequence>MADDQVQLLSQGVGYGILVGVGGAFAIGMILTTKFLSKYLNEDHHSTETFSVANRNVGTALTTSAVYSSWSWATELLWVSTMTYNYGIQASYYYGAGLSIQIAVMALLGIHAKKKIPKAHTSLEIISLRYGKVAHMLFLFLCLVNNLLSCSAMIVGAAGAISIIAGNLHIVASMMLIPFGVLLYTAFGGLKATFLTDFVHTLILLIVLVILNTTVLSSEKIGGLNGLYNLLVEHDGDRYVEGNYKGSFITGKSKGSVLFGLILTGGNFGLCIMDSSFWQKTFSADQRSTVPAYLTSAVLIFSNVWPLGAIIGGASLVLSKTPSWPTYPREMTTYEISSGFTLPYTLKAVMGNGGCGGILLVIYLAVTSTVSAQLISVSSIVSFDIFKKYFKPHANNKQMIWVSHVTVIIFGLFAAGFSCMLHYVGTNMTWLGYFYPLIICPGVIPLIFSITWDKQSTLAVIVAPITGLIFGLTVWTTSAYAFYDEVNVDTLGEQLPCLYGTLTALFLPAIVSITISLIQNQKFDWQVLQNADLTIRDHNAPEHSDSNSLNEDKHDLAEETVELNSQQADERSLDFWIKVATGATIFILLVTWVLWPMPLYRDWIFTGAYFKGYVTVGLIWLYVTLLVVGIYPLWVGRKAFMIIARGIIRDFKNRKNPIADKTAPETPVEVSPEYVDHASGSSEKNEITSLK</sequence>
<dbReference type="Proteomes" id="UP000449547">
    <property type="component" value="Unassembled WGS sequence"/>
</dbReference>
<feature type="transmembrane region" description="Helical" evidence="8">
    <location>
        <begin position="257"/>
        <end position="278"/>
    </location>
</feature>
<feature type="transmembrane region" description="Helical" evidence="8">
    <location>
        <begin position="398"/>
        <end position="424"/>
    </location>
</feature>
<feature type="transmembrane region" description="Helical" evidence="8">
    <location>
        <begin position="615"/>
        <end position="635"/>
    </location>
</feature>
<dbReference type="RefSeq" id="XP_034012997.1">
    <property type="nucleotide sequence ID" value="XM_034154940.1"/>
</dbReference>
<evidence type="ECO:0000256" key="3">
    <source>
        <dbReference type="ARBA" id="ARBA00022692"/>
    </source>
</evidence>
<keyword evidence="4 8" id="KW-1133">Transmembrane helix</keyword>
<evidence type="ECO:0000313" key="9">
    <source>
        <dbReference type="EMBL" id="KAA8903791.1"/>
    </source>
</evidence>
<dbReference type="GO" id="GO:0005886">
    <property type="term" value="C:plasma membrane"/>
    <property type="evidence" value="ECO:0007669"/>
    <property type="project" value="TreeGrafter"/>
</dbReference>
<dbReference type="CDD" id="cd11476">
    <property type="entry name" value="SLC5sbd_DUR3"/>
    <property type="match status" value="1"/>
</dbReference>
<keyword evidence="3 8" id="KW-0812">Transmembrane</keyword>
<dbReference type="EMBL" id="SWFT01000066">
    <property type="protein sequence ID" value="KAA8903791.1"/>
    <property type="molecule type" value="Genomic_DNA"/>
</dbReference>
<dbReference type="InterPro" id="IPR001734">
    <property type="entry name" value="Na/solute_symporter"/>
</dbReference>
<feature type="transmembrane region" description="Helical" evidence="8">
    <location>
        <begin position="458"/>
        <end position="483"/>
    </location>
</feature>
<feature type="transmembrane region" description="Helical" evidence="8">
    <location>
        <begin position="498"/>
        <end position="518"/>
    </location>
</feature>
<comment type="subcellular location">
    <subcellularLocation>
        <location evidence="1">Membrane</location>
        <topology evidence="1">Multi-pass membrane protein</topology>
    </subcellularLocation>
</comment>
<evidence type="ECO:0000256" key="6">
    <source>
        <dbReference type="RuleBase" id="RU362091"/>
    </source>
</evidence>
<dbReference type="InterPro" id="IPR031155">
    <property type="entry name" value="DUR"/>
</dbReference>
<gene>
    <name evidence="9" type="ORF">DIURU_002303</name>
</gene>
<evidence type="ECO:0000256" key="4">
    <source>
        <dbReference type="ARBA" id="ARBA00022989"/>
    </source>
</evidence>
<feature type="transmembrane region" description="Helical" evidence="8">
    <location>
        <begin position="430"/>
        <end position="451"/>
    </location>
</feature>
<dbReference type="GeneID" id="54780954"/>
<dbReference type="AlphaFoldDB" id="A0A642UR66"/>
<evidence type="ECO:0000256" key="8">
    <source>
        <dbReference type="SAM" id="Phobius"/>
    </source>
</evidence>
<protein>
    <recommendedName>
        <fullName evidence="11">Urea active transporter</fullName>
    </recommendedName>
</protein>
<feature type="transmembrane region" description="Helical" evidence="8">
    <location>
        <begin position="12"/>
        <end position="31"/>
    </location>
</feature>
<dbReference type="PANTHER" id="PTHR46154:SF3">
    <property type="entry name" value="DUR32P"/>
    <property type="match status" value="1"/>
</dbReference>
<proteinExistence type="inferred from homology"/>
<feature type="transmembrane region" description="Helical" evidence="8">
    <location>
        <begin position="170"/>
        <end position="187"/>
    </location>
</feature>
<accession>A0A642UR66</accession>
<organism evidence="9 10">
    <name type="scientific">Diutina rugosa</name>
    <name type="common">Yeast</name>
    <name type="synonym">Candida rugosa</name>
    <dbReference type="NCBI Taxonomy" id="5481"/>
    <lineage>
        <taxon>Eukaryota</taxon>
        <taxon>Fungi</taxon>
        <taxon>Dikarya</taxon>
        <taxon>Ascomycota</taxon>
        <taxon>Saccharomycotina</taxon>
        <taxon>Pichiomycetes</taxon>
        <taxon>Debaryomycetaceae</taxon>
        <taxon>Diutina</taxon>
    </lineage>
</organism>
<dbReference type="PROSITE" id="PS50283">
    <property type="entry name" value="NA_SOLUT_SYMP_3"/>
    <property type="match status" value="1"/>
</dbReference>
<evidence type="ECO:0000256" key="5">
    <source>
        <dbReference type="ARBA" id="ARBA00023136"/>
    </source>
</evidence>
<dbReference type="PANTHER" id="PTHR46154">
    <property type="match status" value="1"/>
</dbReference>
<feature type="compositionally biased region" description="Polar residues" evidence="7">
    <location>
        <begin position="679"/>
        <end position="691"/>
    </location>
</feature>
<evidence type="ECO:0000256" key="1">
    <source>
        <dbReference type="ARBA" id="ARBA00004141"/>
    </source>
</evidence>
<dbReference type="OMA" id="GVSGMHF"/>